<dbReference type="eggNOG" id="COG0456">
    <property type="taxonomic scope" value="Bacteria"/>
</dbReference>
<dbReference type="Pfam" id="PF00583">
    <property type="entry name" value="Acetyltransf_1"/>
    <property type="match status" value="1"/>
</dbReference>
<comment type="caution">
    <text evidence="2">The sequence shown here is derived from an EMBL/GenBank/DDBJ whole genome shotgun (WGS) entry which is preliminary data.</text>
</comment>
<reference evidence="2 3" key="1">
    <citation type="submission" date="2013-05" db="EMBL/GenBank/DDBJ databases">
        <title>Genome assembly of Chondromyces apiculatus DSM 436.</title>
        <authorList>
            <person name="Sharma G."/>
            <person name="Khatri I."/>
            <person name="Kaur C."/>
            <person name="Mayilraj S."/>
            <person name="Subramanian S."/>
        </authorList>
    </citation>
    <scope>NUCLEOTIDE SEQUENCE [LARGE SCALE GENOMIC DNA]</scope>
    <source>
        <strain evidence="2 3">DSM 436</strain>
    </source>
</reference>
<organism evidence="2 3">
    <name type="scientific">Chondromyces apiculatus DSM 436</name>
    <dbReference type="NCBI Taxonomy" id="1192034"/>
    <lineage>
        <taxon>Bacteria</taxon>
        <taxon>Pseudomonadati</taxon>
        <taxon>Myxococcota</taxon>
        <taxon>Polyangia</taxon>
        <taxon>Polyangiales</taxon>
        <taxon>Polyangiaceae</taxon>
        <taxon>Chondromyces</taxon>
    </lineage>
</organism>
<dbReference type="AlphaFoldDB" id="A0A017T3X2"/>
<dbReference type="SUPFAM" id="SSF55729">
    <property type="entry name" value="Acyl-CoA N-acyltransferases (Nat)"/>
    <property type="match status" value="1"/>
</dbReference>
<proteinExistence type="predicted"/>
<dbReference type="EMBL" id="ASRX01000043">
    <property type="protein sequence ID" value="EYF03682.1"/>
    <property type="molecule type" value="Genomic_DNA"/>
</dbReference>
<dbReference type="STRING" id="1192034.CAP_5293"/>
<dbReference type="Gene3D" id="3.40.630.30">
    <property type="match status" value="1"/>
</dbReference>
<keyword evidence="3" id="KW-1185">Reference proteome</keyword>
<name>A0A017T3X2_9BACT</name>
<keyword evidence="2" id="KW-0808">Transferase</keyword>
<evidence type="ECO:0000313" key="3">
    <source>
        <dbReference type="Proteomes" id="UP000019678"/>
    </source>
</evidence>
<dbReference type="GO" id="GO:0016747">
    <property type="term" value="F:acyltransferase activity, transferring groups other than amino-acyl groups"/>
    <property type="evidence" value="ECO:0007669"/>
    <property type="project" value="InterPro"/>
</dbReference>
<evidence type="ECO:0000259" key="1">
    <source>
        <dbReference type="Pfam" id="PF00583"/>
    </source>
</evidence>
<feature type="domain" description="N-acetyltransferase" evidence="1">
    <location>
        <begin position="126"/>
        <end position="167"/>
    </location>
</feature>
<protein>
    <submittedName>
        <fullName evidence="2">Histone acetyltransferase HPA2</fullName>
    </submittedName>
</protein>
<dbReference type="InterPro" id="IPR000182">
    <property type="entry name" value="GNAT_dom"/>
</dbReference>
<dbReference type="Proteomes" id="UP000019678">
    <property type="component" value="Unassembled WGS sequence"/>
</dbReference>
<sequence length="212" mass="23240">MSAPPSPEMHPHIETFAARPEHRDGLVALFEEGGSPCYCRYYHFPGAVNEWLERCAVRADENRDELSHALATGSDEARGVVAIARPAPDAAPKLVGWLKVTPAALMHRAYDKRLYRNLPCFAGDRAGVFLIGCALVHPDFRKQGVTTALVAGAVRLAPAWGATALEALPRRPREAVRDDELWTGPVSAFMANGFEEVHAFEPYPVLRRSCAP</sequence>
<gene>
    <name evidence="2" type="ORF">CAP_5293</name>
</gene>
<dbReference type="InterPro" id="IPR016181">
    <property type="entry name" value="Acyl_CoA_acyltransferase"/>
</dbReference>
<evidence type="ECO:0000313" key="2">
    <source>
        <dbReference type="EMBL" id="EYF03682.1"/>
    </source>
</evidence>
<accession>A0A017T3X2</accession>
<dbReference type="CDD" id="cd04301">
    <property type="entry name" value="NAT_SF"/>
    <property type="match status" value="1"/>
</dbReference>
<dbReference type="RefSeq" id="WP_231511684.1">
    <property type="nucleotide sequence ID" value="NZ_ASRX01000043.1"/>
</dbReference>